<dbReference type="EMBL" id="MCFD01000003">
    <property type="protein sequence ID" value="ORX71985.1"/>
    <property type="molecule type" value="Genomic_DNA"/>
</dbReference>
<keyword evidence="2" id="KW-1185">Reference proteome</keyword>
<protein>
    <submittedName>
        <fullName evidence="1">Uncharacterized protein</fullName>
    </submittedName>
</protein>
<reference evidence="1 2" key="1">
    <citation type="submission" date="2016-07" db="EMBL/GenBank/DDBJ databases">
        <title>Pervasive Adenine N6-methylation of Active Genes in Fungi.</title>
        <authorList>
            <consortium name="DOE Joint Genome Institute"/>
            <person name="Mondo S.J."/>
            <person name="Dannebaum R.O."/>
            <person name="Kuo R.C."/>
            <person name="Labutti K."/>
            <person name="Haridas S."/>
            <person name="Kuo A."/>
            <person name="Salamov A."/>
            <person name="Ahrendt S.R."/>
            <person name="Lipzen A."/>
            <person name="Sullivan W."/>
            <person name="Andreopoulos W.B."/>
            <person name="Clum A."/>
            <person name="Lindquist E."/>
            <person name="Daum C."/>
            <person name="Ramamoorthy G.K."/>
            <person name="Gryganskyi A."/>
            <person name="Culley D."/>
            <person name="Magnuson J.K."/>
            <person name="James T.Y."/>
            <person name="O'Malley M.A."/>
            <person name="Stajich J.E."/>
            <person name="Spatafora J.W."/>
            <person name="Visel A."/>
            <person name="Grigoriev I.V."/>
        </authorList>
    </citation>
    <scope>NUCLEOTIDE SEQUENCE [LARGE SCALE GENOMIC DNA]</scope>
    <source>
        <strain evidence="1 2">ATCC 12442</strain>
    </source>
</reference>
<evidence type="ECO:0000313" key="2">
    <source>
        <dbReference type="Proteomes" id="UP000193922"/>
    </source>
</evidence>
<sequence>MMLSILSASSICWTRDSFVTLDYLKLDHSSPRFHTIAKDRAFLVFCAFRQTLGMELISELDFDYIIVQPHISSPALTLRVMNIPYIQCSYEETIRAIKIASVAEAVQISRLKVESVGSEVHVFLTSRSGLIIETPSYTLLLKQ</sequence>
<accession>A0A1Y1WF19</accession>
<dbReference type="GeneID" id="63799688"/>
<evidence type="ECO:0000313" key="1">
    <source>
        <dbReference type="EMBL" id="ORX71985.1"/>
    </source>
</evidence>
<name>A0A1Y1WF19_9FUNG</name>
<organism evidence="1 2">
    <name type="scientific">Linderina pennispora</name>
    <dbReference type="NCBI Taxonomy" id="61395"/>
    <lineage>
        <taxon>Eukaryota</taxon>
        <taxon>Fungi</taxon>
        <taxon>Fungi incertae sedis</taxon>
        <taxon>Zoopagomycota</taxon>
        <taxon>Kickxellomycotina</taxon>
        <taxon>Kickxellomycetes</taxon>
        <taxon>Kickxellales</taxon>
        <taxon>Kickxellaceae</taxon>
        <taxon>Linderina</taxon>
    </lineage>
</organism>
<dbReference type="Proteomes" id="UP000193922">
    <property type="component" value="Unassembled WGS sequence"/>
</dbReference>
<dbReference type="OrthoDB" id="5545596at2759"/>
<gene>
    <name evidence="1" type="ORF">DL89DRAFT_105210</name>
</gene>
<dbReference type="RefSeq" id="XP_040745409.1">
    <property type="nucleotide sequence ID" value="XM_040883040.1"/>
</dbReference>
<comment type="caution">
    <text evidence="1">The sequence shown here is derived from an EMBL/GenBank/DDBJ whole genome shotgun (WGS) entry which is preliminary data.</text>
</comment>
<dbReference type="AlphaFoldDB" id="A0A1Y1WF19"/>
<proteinExistence type="predicted"/>